<dbReference type="PRINTS" id="PR00080">
    <property type="entry name" value="SDRFAMILY"/>
</dbReference>
<dbReference type="STRING" id="134601.AFA91_31665"/>
<name>A0A0K0XEB4_MYCGD</name>
<dbReference type="OrthoDB" id="7064009at2"/>
<organism evidence="3 4">
    <name type="scientific">Mycolicibacterium goodii</name>
    <name type="common">Mycobacterium goodii</name>
    <dbReference type="NCBI Taxonomy" id="134601"/>
    <lineage>
        <taxon>Bacteria</taxon>
        <taxon>Bacillati</taxon>
        <taxon>Actinomycetota</taxon>
        <taxon>Actinomycetes</taxon>
        <taxon>Mycobacteriales</taxon>
        <taxon>Mycobacteriaceae</taxon>
        <taxon>Mycolicibacterium</taxon>
    </lineage>
</organism>
<dbReference type="EMBL" id="CP012150">
    <property type="protein sequence ID" value="AKS35721.1"/>
    <property type="molecule type" value="Genomic_DNA"/>
</dbReference>
<evidence type="ECO:0000313" key="3">
    <source>
        <dbReference type="EMBL" id="AKS35721.1"/>
    </source>
</evidence>
<dbReference type="Proteomes" id="UP000062255">
    <property type="component" value="Chromosome"/>
</dbReference>
<dbReference type="SUPFAM" id="SSF51735">
    <property type="entry name" value="NAD(P)-binding Rossmann-fold domains"/>
    <property type="match status" value="1"/>
</dbReference>
<dbReference type="PANTHER" id="PTHR42760">
    <property type="entry name" value="SHORT-CHAIN DEHYDROGENASES/REDUCTASES FAMILY MEMBER"/>
    <property type="match status" value="1"/>
</dbReference>
<dbReference type="InterPro" id="IPR002347">
    <property type="entry name" value="SDR_fam"/>
</dbReference>
<dbReference type="FunFam" id="3.40.50.720:FF:000084">
    <property type="entry name" value="Short-chain dehydrogenase reductase"/>
    <property type="match status" value="1"/>
</dbReference>
<reference evidence="3 4" key="1">
    <citation type="submission" date="2015-07" db="EMBL/GenBank/DDBJ databases">
        <title>Complete genome sequence of Mycobacterium goodii X7B, a facultative thermophilic biodesulfurizing bacterium.</title>
        <authorList>
            <person name="Yu B."/>
            <person name="Li F."/>
            <person name="Xu P."/>
        </authorList>
    </citation>
    <scope>NUCLEOTIDE SEQUENCE [LARGE SCALE GENOMIC DNA]</scope>
    <source>
        <strain evidence="3 4">X7B</strain>
    </source>
</reference>
<dbReference type="PATRIC" id="fig|134601.6.peg.6550"/>
<gene>
    <name evidence="3" type="ORF">AFA91_31665</name>
</gene>
<dbReference type="Gene3D" id="3.40.50.720">
    <property type="entry name" value="NAD(P)-binding Rossmann-like Domain"/>
    <property type="match status" value="1"/>
</dbReference>
<dbReference type="KEGG" id="mgo:AFA91_31665"/>
<comment type="similarity">
    <text evidence="1">Belongs to the short-chain dehydrogenases/reductases (SDR) family.</text>
</comment>
<dbReference type="RefSeq" id="WP_049748171.1">
    <property type="nucleotide sequence ID" value="NZ_CP012150.1"/>
</dbReference>
<dbReference type="PROSITE" id="PS00061">
    <property type="entry name" value="ADH_SHORT"/>
    <property type="match status" value="1"/>
</dbReference>
<dbReference type="Pfam" id="PF13561">
    <property type="entry name" value="adh_short_C2"/>
    <property type="match status" value="1"/>
</dbReference>
<evidence type="ECO:0000256" key="2">
    <source>
        <dbReference type="ARBA" id="ARBA00023002"/>
    </source>
</evidence>
<dbReference type="InterPro" id="IPR020904">
    <property type="entry name" value="Sc_DH/Rdtase_CS"/>
</dbReference>
<dbReference type="PRINTS" id="PR00081">
    <property type="entry name" value="GDHRDH"/>
</dbReference>
<dbReference type="InterPro" id="IPR036291">
    <property type="entry name" value="NAD(P)-bd_dom_sf"/>
</dbReference>
<keyword evidence="2" id="KW-0560">Oxidoreductase</keyword>
<sequence length="254" mass="26424">MSEQPVAMITGAASGIGAATAVCFAERGIRVGIGTFPGDPHDPETTLRDVRDAGGEGVIVEVDVRSTESVDAFAETLISTWQRIDIAIANAGILRGSAFGAITDEQWHDLLNVDLHGVMRTARAALRHMAEGGSVTAISSIAGGVYGWQEHAHYATAKAGVLGLTRSLAVEYGPRGIRANAVIPGLIRTPQSTDAVNSLGPDGLDRAGGYIPWGRVGHPREVAEVIAFLSSPQASYVSGQAIVVDGALTTAMRD</sequence>
<evidence type="ECO:0000313" key="4">
    <source>
        <dbReference type="Proteomes" id="UP000062255"/>
    </source>
</evidence>
<accession>A0A0K0XEB4</accession>
<protein>
    <submittedName>
        <fullName evidence="3">Short-chain dehydrogenase</fullName>
    </submittedName>
</protein>
<evidence type="ECO:0000256" key="1">
    <source>
        <dbReference type="ARBA" id="ARBA00006484"/>
    </source>
</evidence>
<proteinExistence type="inferred from homology"/>
<dbReference type="AlphaFoldDB" id="A0A0K0XEB4"/>
<dbReference type="GO" id="GO:0016616">
    <property type="term" value="F:oxidoreductase activity, acting on the CH-OH group of donors, NAD or NADP as acceptor"/>
    <property type="evidence" value="ECO:0007669"/>
    <property type="project" value="TreeGrafter"/>
</dbReference>